<evidence type="ECO:0000256" key="1">
    <source>
        <dbReference type="ARBA" id="ARBA00006432"/>
    </source>
</evidence>
<dbReference type="Gene3D" id="3.30.300.30">
    <property type="match status" value="1"/>
</dbReference>
<dbReference type="Pfam" id="PF13193">
    <property type="entry name" value="AMP-binding_C"/>
    <property type="match status" value="1"/>
</dbReference>
<dbReference type="InterPro" id="IPR045851">
    <property type="entry name" value="AMP-bd_C_sf"/>
</dbReference>
<evidence type="ECO:0000259" key="3">
    <source>
        <dbReference type="Pfam" id="PF00501"/>
    </source>
</evidence>
<evidence type="ECO:0000313" key="6">
    <source>
        <dbReference type="Proteomes" id="UP000586827"/>
    </source>
</evidence>
<gene>
    <name evidence="5" type="ORF">HLB23_06695</name>
</gene>
<dbReference type="InterPro" id="IPR025110">
    <property type="entry name" value="AMP-bd_C"/>
</dbReference>
<dbReference type="Pfam" id="PF00501">
    <property type="entry name" value="AMP-binding"/>
    <property type="match status" value="1"/>
</dbReference>
<dbReference type="InterPro" id="IPR020845">
    <property type="entry name" value="AMP-binding_CS"/>
</dbReference>
<dbReference type="FunFam" id="3.30.300.30:FF:000008">
    <property type="entry name" value="2,3-dihydroxybenzoate-AMP ligase"/>
    <property type="match status" value="1"/>
</dbReference>
<dbReference type="InterPro" id="IPR042099">
    <property type="entry name" value="ANL_N_sf"/>
</dbReference>
<proteinExistence type="inferred from homology"/>
<dbReference type="GO" id="GO:0031956">
    <property type="term" value="F:medium-chain fatty acid-CoA ligase activity"/>
    <property type="evidence" value="ECO:0007669"/>
    <property type="project" value="TreeGrafter"/>
</dbReference>
<keyword evidence="6" id="KW-1185">Reference proteome</keyword>
<dbReference type="GO" id="GO:0006631">
    <property type="term" value="P:fatty acid metabolic process"/>
    <property type="evidence" value="ECO:0007669"/>
    <property type="project" value="TreeGrafter"/>
</dbReference>
<dbReference type="SUPFAM" id="SSF56801">
    <property type="entry name" value="Acetyl-CoA synthetase-like"/>
    <property type="match status" value="1"/>
</dbReference>
<dbReference type="PANTHER" id="PTHR43201:SF5">
    <property type="entry name" value="MEDIUM-CHAIN ACYL-COA LIGASE ACSF2, MITOCHONDRIAL"/>
    <property type="match status" value="1"/>
</dbReference>
<evidence type="ECO:0000313" key="5">
    <source>
        <dbReference type="EMBL" id="NNH69558.1"/>
    </source>
</evidence>
<evidence type="ECO:0000259" key="4">
    <source>
        <dbReference type="Pfam" id="PF13193"/>
    </source>
</evidence>
<protein>
    <submittedName>
        <fullName evidence="5">Acyl-CoA synthetase</fullName>
    </submittedName>
</protein>
<dbReference type="PROSITE" id="PS00455">
    <property type="entry name" value="AMP_BINDING"/>
    <property type="match status" value="1"/>
</dbReference>
<comment type="caution">
    <text evidence="5">The sequence shown here is derived from an EMBL/GenBank/DDBJ whole genome shotgun (WGS) entry which is preliminary data.</text>
</comment>
<dbReference type="EMBL" id="JABELX010000003">
    <property type="protein sequence ID" value="NNH69558.1"/>
    <property type="molecule type" value="Genomic_DNA"/>
</dbReference>
<dbReference type="InterPro" id="IPR000873">
    <property type="entry name" value="AMP-dep_synth/lig_dom"/>
</dbReference>
<keyword evidence="2" id="KW-0436">Ligase</keyword>
<dbReference type="RefSeq" id="WP_067522863.1">
    <property type="nucleotide sequence ID" value="NZ_JABELX010000003.1"/>
</dbReference>
<sequence length="551" mass="59636">MSLAPAASSVFRKASDTALSVNAMMKRGLFNPLRPDHAVKSALNVLKFGPFAGVVMHAAQTNPHAAIVDERGELSVKELDELSNAFARGLTARGIEAGDVIAILARDHRGMVLSILAAGKLGVRAVLMNTGFAKPQFADVAAREQVKAVLHDSEFFELMSAIPEDIPRILTWVDEHDNADPSIPTIESVSQGQSTAAIPAPEKPGGMVILTSGTTGTPKGAPRDKVSPFISAQFLDRIPLPRNSTVVMAAPIFHATGLSQFTLSIGLGNRVVFQQRRFDPEQTLANIQKYKAQGLTVVPTMIQRMLDLPPEVLEKYSPSDTLKVIFAAGSSIPPDVVLRSLDYFGPTLYNLYGSTECAVISVANPEELRKAPTTAGRPPVGITLALYDENRKRITKPGVTGTIFIGNAHSFKAYTDGRTKEFVDGLMSSGDVGHFDADGLLFIDGRDDDMIVSGGENVFPQEVENLLSNRSDVFEAAVVGVDDRTFGKRLRAIVVPGPDSKRDVGEIKDYVKENLARYKVPREVIFLDELPRNATGKLLRKPLIEMEVPAE</sequence>
<dbReference type="Gene3D" id="3.40.50.12780">
    <property type="entry name" value="N-terminal domain of ligase-like"/>
    <property type="match status" value="1"/>
</dbReference>
<name>A0A849BWP1_9NOCA</name>
<dbReference type="CDD" id="cd04433">
    <property type="entry name" value="AFD_class_I"/>
    <property type="match status" value="1"/>
</dbReference>
<accession>A0A849BWP1</accession>
<evidence type="ECO:0000256" key="2">
    <source>
        <dbReference type="ARBA" id="ARBA00022598"/>
    </source>
</evidence>
<dbReference type="PANTHER" id="PTHR43201">
    <property type="entry name" value="ACYL-COA SYNTHETASE"/>
    <property type="match status" value="1"/>
</dbReference>
<feature type="domain" description="AMP-binding enzyme C-terminal" evidence="4">
    <location>
        <begin position="462"/>
        <end position="537"/>
    </location>
</feature>
<dbReference type="AlphaFoldDB" id="A0A849BWP1"/>
<dbReference type="Proteomes" id="UP000586827">
    <property type="component" value="Unassembled WGS sequence"/>
</dbReference>
<organism evidence="5 6">
    <name type="scientific">Nocardia uniformis</name>
    <dbReference type="NCBI Taxonomy" id="53432"/>
    <lineage>
        <taxon>Bacteria</taxon>
        <taxon>Bacillati</taxon>
        <taxon>Actinomycetota</taxon>
        <taxon>Actinomycetes</taxon>
        <taxon>Mycobacteriales</taxon>
        <taxon>Nocardiaceae</taxon>
        <taxon>Nocardia</taxon>
    </lineage>
</organism>
<reference evidence="5 6" key="1">
    <citation type="submission" date="2020-05" db="EMBL/GenBank/DDBJ databases">
        <title>MicrobeNet Type strains.</title>
        <authorList>
            <person name="Nicholson A.C."/>
        </authorList>
    </citation>
    <scope>NUCLEOTIDE SEQUENCE [LARGE SCALE GENOMIC DNA]</scope>
    <source>
        <strain evidence="5 6">JCM 3224</strain>
    </source>
</reference>
<comment type="similarity">
    <text evidence="1">Belongs to the ATP-dependent AMP-binding enzyme family.</text>
</comment>
<feature type="domain" description="AMP-dependent synthetase/ligase" evidence="3">
    <location>
        <begin position="57"/>
        <end position="414"/>
    </location>
</feature>